<dbReference type="InterPro" id="IPR001753">
    <property type="entry name" value="Enoyl-CoA_hydra/iso"/>
</dbReference>
<dbReference type="eggNOG" id="COG1024">
    <property type="taxonomic scope" value="Bacteria"/>
</dbReference>
<evidence type="ECO:0000256" key="3">
    <source>
        <dbReference type="RuleBase" id="RU003707"/>
    </source>
</evidence>
<dbReference type="CDD" id="cd06558">
    <property type="entry name" value="crotonase-like"/>
    <property type="match status" value="1"/>
</dbReference>
<dbReference type="PROSITE" id="PS00166">
    <property type="entry name" value="ENOYL_COA_HYDRATASE"/>
    <property type="match status" value="1"/>
</dbReference>
<dbReference type="GO" id="GO:0016836">
    <property type="term" value="F:hydro-lyase activity"/>
    <property type="evidence" value="ECO:0007669"/>
    <property type="project" value="UniProtKB-ARBA"/>
</dbReference>
<organism evidence="4 5">
    <name type="scientific">Porphyromonas macacae</name>
    <dbReference type="NCBI Taxonomy" id="28115"/>
    <lineage>
        <taxon>Bacteria</taxon>
        <taxon>Pseudomonadati</taxon>
        <taxon>Bacteroidota</taxon>
        <taxon>Bacteroidia</taxon>
        <taxon>Bacteroidales</taxon>
        <taxon>Porphyromonadaceae</taxon>
        <taxon>Porphyromonas</taxon>
    </lineage>
</organism>
<dbReference type="RefSeq" id="WP_036874537.1">
    <property type="nucleotide sequence ID" value="NZ_JASBZX010000005.1"/>
</dbReference>
<dbReference type="InterPro" id="IPR014748">
    <property type="entry name" value="Enoyl-CoA_hydra_C"/>
</dbReference>
<dbReference type="EMBL" id="JRFA01000023">
    <property type="protein sequence ID" value="KGN73378.1"/>
    <property type="molecule type" value="Genomic_DNA"/>
</dbReference>
<comment type="caution">
    <text evidence="4">The sequence shown here is derived from an EMBL/GenBank/DDBJ whole genome shotgun (WGS) entry which is preliminary data.</text>
</comment>
<evidence type="ECO:0000256" key="1">
    <source>
        <dbReference type="ARBA" id="ARBA00005254"/>
    </source>
</evidence>
<accession>A0A0A2E3C5</accession>
<dbReference type="Pfam" id="PF00378">
    <property type="entry name" value="ECH_1"/>
    <property type="match status" value="1"/>
</dbReference>
<evidence type="ECO:0000256" key="2">
    <source>
        <dbReference type="ARBA" id="ARBA00023239"/>
    </source>
</evidence>
<dbReference type="GO" id="GO:0006635">
    <property type="term" value="P:fatty acid beta-oxidation"/>
    <property type="evidence" value="ECO:0007669"/>
    <property type="project" value="TreeGrafter"/>
</dbReference>
<sequence>MEKNSYKYIRISREEPGIGILTIDREEALNALSSELLGELLCALYGLQADKALRVLIITGAGRSFVAGADIAEMSAMTAAEGKAFGRRGAEVFRFIEQMTVPVIAAVNGFALGGGCELAMACDIRIASEKAKFGQPEVGLGIIPGFSGTQRMPRLIGEGMAKELIYSARIVKADEALTIGLVNRVVPAEELMEQTLLLARQIAAQSPVAVCFAKEAVNNGMQTDIDTAIAYENNLFGLCFASEEQKEGMDAFLNKRKPDF</sequence>
<comment type="similarity">
    <text evidence="1 3">Belongs to the enoyl-CoA hydratase/isomerase family.</text>
</comment>
<dbReference type="PANTHER" id="PTHR11941:SF54">
    <property type="entry name" value="ENOYL-COA HYDRATASE, MITOCHONDRIAL"/>
    <property type="match status" value="1"/>
</dbReference>
<gene>
    <name evidence="4" type="ORF">HQ47_07905</name>
</gene>
<reference evidence="4 5" key="1">
    <citation type="submission" date="2014-09" db="EMBL/GenBank/DDBJ databases">
        <title>Draft Genome Sequence of Porphyromonas macacae COT-192_OH2859.</title>
        <authorList>
            <person name="Wallis C."/>
            <person name="Deusch O."/>
            <person name="O'Flynn C."/>
            <person name="Davis I."/>
            <person name="Horsfall A."/>
            <person name="Kirkwood N."/>
            <person name="Harris S."/>
            <person name="Eisen J.A."/>
            <person name="Coil D.A."/>
            <person name="Darling A.E."/>
            <person name="Jospin G."/>
            <person name="Alexiev A."/>
        </authorList>
    </citation>
    <scope>NUCLEOTIDE SEQUENCE [LARGE SCALE GENOMIC DNA]</scope>
    <source>
        <strain evidence="5">COT-192 OH2859</strain>
    </source>
</reference>
<dbReference type="Proteomes" id="UP000030103">
    <property type="component" value="Unassembled WGS sequence"/>
</dbReference>
<dbReference type="InterPro" id="IPR018376">
    <property type="entry name" value="Enoyl-CoA_hyd/isom_CS"/>
</dbReference>
<dbReference type="STRING" id="28115.HQ47_07905"/>
<dbReference type="InterPro" id="IPR029045">
    <property type="entry name" value="ClpP/crotonase-like_dom_sf"/>
</dbReference>
<name>A0A0A2E3C5_9PORP</name>
<dbReference type="Gene3D" id="1.10.12.10">
    <property type="entry name" value="Lyase 2-enoyl-coa Hydratase, Chain A, domain 2"/>
    <property type="match status" value="1"/>
</dbReference>
<evidence type="ECO:0000313" key="4">
    <source>
        <dbReference type="EMBL" id="KGN73378.1"/>
    </source>
</evidence>
<dbReference type="FunFam" id="1.10.12.10:FF:000001">
    <property type="entry name" value="Probable enoyl-CoA hydratase, mitochondrial"/>
    <property type="match status" value="1"/>
</dbReference>
<dbReference type="FunFam" id="3.90.226.10:FF:000009">
    <property type="entry name" value="Carnitinyl-CoA dehydratase"/>
    <property type="match status" value="1"/>
</dbReference>
<dbReference type="PANTHER" id="PTHR11941">
    <property type="entry name" value="ENOYL-COA HYDRATASE-RELATED"/>
    <property type="match status" value="1"/>
</dbReference>
<dbReference type="Gene3D" id="3.90.226.10">
    <property type="entry name" value="2-enoyl-CoA Hydratase, Chain A, domain 1"/>
    <property type="match status" value="1"/>
</dbReference>
<dbReference type="SUPFAM" id="SSF52096">
    <property type="entry name" value="ClpP/crotonase"/>
    <property type="match status" value="1"/>
</dbReference>
<keyword evidence="5" id="KW-1185">Reference proteome</keyword>
<keyword evidence="2" id="KW-0456">Lyase</keyword>
<proteinExistence type="inferred from homology"/>
<evidence type="ECO:0000313" key="5">
    <source>
        <dbReference type="Proteomes" id="UP000030103"/>
    </source>
</evidence>
<protein>
    <submittedName>
        <fullName evidence="4">Enoyl-CoA hydratase</fullName>
    </submittedName>
</protein>
<dbReference type="AlphaFoldDB" id="A0A0A2E3C5"/>